<dbReference type="GO" id="GO:0000287">
    <property type="term" value="F:magnesium ion binding"/>
    <property type="evidence" value="ECO:0007669"/>
    <property type="project" value="UniProtKB-UniRule"/>
</dbReference>
<comment type="similarity">
    <text evidence="7">Belongs to the endonuclease V family.</text>
</comment>
<comment type="subcellular location">
    <subcellularLocation>
        <location evidence="2 7">Cytoplasm</location>
    </subcellularLocation>
</comment>
<accession>A0A7C1P4G7</accession>
<dbReference type="Pfam" id="PF04493">
    <property type="entry name" value="Endonuclease_5"/>
    <property type="match status" value="1"/>
</dbReference>
<comment type="caution">
    <text evidence="8">The sequence shown here is derived from an EMBL/GenBank/DDBJ whole genome shotgun (WGS) entry which is preliminary data.</text>
</comment>
<evidence type="ECO:0000256" key="3">
    <source>
        <dbReference type="ARBA" id="ARBA00022490"/>
    </source>
</evidence>
<evidence type="ECO:0000256" key="1">
    <source>
        <dbReference type="ARBA" id="ARBA00001835"/>
    </source>
</evidence>
<dbReference type="PANTHER" id="PTHR28511:SF1">
    <property type="entry name" value="ENDONUCLEASE V"/>
    <property type="match status" value="1"/>
</dbReference>
<dbReference type="AlphaFoldDB" id="A0A7C1P4G7"/>
<dbReference type="EMBL" id="DSKP01000071">
    <property type="protein sequence ID" value="HEB48552.1"/>
    <property type="molecule type" value="Genomic_DNA"/>
</dbReference>
<dbReference type="GO" id="GO:0043737">
    <property type="term" value="F:deoxyribonuclease V activity"/>
    <property type="evidence" value="ECO:0007669"/>
    <property type="project" value="UniProtKB-UniRule"/>
</dbReference>
<keyword evidence="7" id="KW-0227">DNA damage</keyword>
<name>A0A7C1P4G7_THEPE</name>
<feature type="binding site" evidence="7">
    <location>
        <position position="104"/>
    </location>
    <ligand>
        <name>Mg(2+)</name>
        <dbReference type="ChEBI" id="CHEBI:18420"/>
    </ligand>
</feature>
<dbReference type="HAMAP" id="MF_00801">
    <property type="entry name" value="Endonuclease_5"/>
    <property type="match status" value="1"/>
</dbReference>
<organism evidence="8">
    <name type="scientific">Thermofilum pendens</name>
    <dbReference type="NCBI Taxonomy" id="2269"/>
    <lineage>
        <taxon>Archaea</taxon>
        <taxon>Thermoproteota</taxon>
        <taxon>Thermoprotei</taxon>
        <taxon>Thermofilales</taxon>
        <taxon>Thermofilaceae</taxon>
        <taxon>Thermofilum</taxon>
    </lineage>
</organism>
<protein>
    <recommendedName>
        <fullName evidence="7">Endonuclease V</fullName>
        <ecNumber evidence="7">3.1.21.7</ecNumber>
    </recommendedName>
    <alternativeName>
        <fullName evidence="7">Deoxyinosine 3'endonuclease</fullName>
    </alternativeName>
    <alternativeName>
        <fullName evidence="7">Deoxyribonuclease V</fullName>
        <shortName evidence="7">DNase V</shortName>
    </alternativeName>
</protein>
<reference evidence="8" key="1">
    <citation type="journal article" date="2020" name="mSystems">
        <title>Genome- and Community-Level Interaction Insights into Carbon Utilization and Element Cycling Functions of Hydrothermarchaeota in Hydrothermal Sediment.</title>
        <authorList>
            <person name="Zhou Z."/>
            <person name="Liu Y."/>
            <person name="Xu W."/>
            <person name="Pan J."/>
            <person name="Luo Z.H."/>
            <person name="Li M."/>
        </authorList>
    </citation>
    <scope>NUCLEOTIDE SEQUENCE [LARGE SCALE GENOMIC DNA]</scope>
    <source>
        <strain evidence="8">SpSt-25</strain>
    </source>
</reference>
<keyword evidence="3 7" id="KW-0963">Cytoplasm</keyword>
<dbReference type="PANTHER" id="PTHR28511">
    <property type="entry name" value="ENDONUCLEASE V"/>
    <property type="match status" value="1"/>
</dbReference>
<evidence type="ECO:0000256" key="5">
    <source>
        <dbReference type="ARBA" id="ARBA00022759"/>
    </source>
</evidence>
<dbReference type="CDD" id="cd06559">
    <property type="entry name" value="Endonuclease_V"/>
    <property type="match status" value="1"/>
</dbReference>
<dbReference type="Gene3D" id="3.30.2170.10">
    <property type="entry name" value="archaeoglobus fulgidus dsm 4304 superfamily"/>
    <property type="match status" value="1"/>
</dbReference>
<evidence type="ECO:0000256" key="6">
    <source>
        <dbReference type="ARBA" id="ARBA00022801"/>
    </source>
</evidence>
<dbReference type="GO" id="GO:0005737">
    <property type="term" value="C:cytoplasm"/>
    <property type="evidence" value="ECO:0007669"/>
    <property type="project" value="UniProtKB-SubCell"/>
</dbReference>
<proteinExistence type="inferred from homology"/>
<dbReference type="EC" id="3.1.21.7" evidence="7"/>
<keyword evidence="7" id="KW-0460">Magnesium</keyword>
<keyword evidence="5 7" id="KW-0255">Endonuclease</keyword>
<feature type="site" description="Interaction with target DNA" evidence="7">
    <location>
        <position position="74"/>
    </location>
</feature>
<dbReference type="InterPro" id="IPR007581">
    <property type="entry name" value="Endonuclease-V"/>
</dbReference>
<comment type="function">
    <text evidence="7">DNA repair enzyme involved in the repair of deaminated bases. Selectively cleaves double-stranded DNA at the second phosphodiester bond 3' to a deoxyinosine leaving behind the intact lesion on the nicked DNA.</text>
</comment>
<gene>
    <name evidence="7" type="primary">nfi</name>
    <name evidence="8" type="ORF">ENP77_02000</name>
</gene>
<feature type="binding site" evidence="7">
    <location>
        <position position="38"/>
    </location>
    <ligand>
        <name>Mg(2+)</name>
        <dbReference type="ChEBI" id="CHEBI:18420"/>
    </ligand>
</feature>
<evidence type="ECO:0000313" key="8">
    <source>
        <dbReference type="EMBL" id="HEB48552.1"/>
    </source>
</evidence>
<evidence type="ECO:0000256" key="4">
    <source>
        <dbReference type="ARBA" id="ARBA00022722"/>
    </source>
</evidence>
<comment type="catalytic activity">
    <reaction evidence="1 7">
        <text>Endonucleolytic cleavage at apurinic or apyrimidinic sites to products with a 5'-phosphate.</text>
        <dbReference type="EC" id="3.1.21.7"/>
    </reaction>
</comment>
<keyword evidence="7" id="KW-0234">DNA repair</keyword>
<sequence>MGVVFDYERAKRAQVELSKHVIEVDDIEYPVRYAAGVDVAFRGDLAVGAAVVVEYPSLRVVEEKVATMEVKIPYVPTFLAFREVPPALRALKLLSTEFQVLFVDGNGRLHPRKAGFACHLGVLVDKPTIGVAKKLLLGELRWVREDEAEVVVGGEVLGCAVKLSRRPFYVSVGHKVTLQTAVRLARAFTRPGSSLPEPLKRAHALSARGRRSLAQ</sequence>
<dbReference type="GO" id="GO:0006281">
    <property type="term" value="P:DNA repair"/>
    <property type="evidence" value="ECO:0007669"/>
    <property type="project" value="UniProtKB-UniRule"/>
</dbReference>
<evidence type="ECO:0000256" key="7">
    <source>
        <dbReference type="HAMAP-Rule" id="MF_00801"/>
    </source>
</evidence>
<dbReference type="GO" id="GO:0003727">
    <property type="term" value="F:single-stranded RNA binding"/>
    <property type="evidence" value="ECO:0007669"/>
    <property type="project" value="TreeGrafter"/>
</dbReference>
<keyword evidence="4 7" id="KW-0540">Nuclease</keyword>
<keyword evidence="6 7" id="KW-0378">Hydrolase</keyword>
<evidence type="ECO:0000256" key="2">
    <source>
        <dbReference type="ARBA" id="ARBA00004496"/>
    </source>
</evidence>
<keyword evidence="7" id="KW-0479">Metal-binding</keyword>
<comment type="cofactor">
    <cofactor evidence="7">
        <name>Mg(2+)</name>
        <dbReference type="ChEBI" id="CHEBI:18420"/>
    </cofactor>
</comment>
<dbReference type="GO" id="GO:0016891">
    <property type="term" value="F:RNA endonuclease activity producing 5'-phosphomonoesters, hydrolytic mechanism"/>
    <property type="evidence" value="ECO:0007669"/>
    <property type="project" value="TreeGrafter"/>
</dbReference>